<keyword evidence="4" id="KW-0833">Ubl conjugation pathway</keyword>
<dbReference type="GO" id="GO:0045842">
    <property type="term" value="P:positive regulation of mitotic metaphase/anaphase transition"/>
    <property type="evidence" value="ECO:0007669"/>
    <property type="project" value="TreeGrafter"/>
</dbReference>
<dbReference type="GO" id="GO:0051301">
    <property type="term" value="P:cell division"/>
    <property type="evidence" value="ECO:0007669"/>
    <property type="project" value="UniProtKB-KW"/>
</dbReference>
<dbReference type="Pfam" id="PF13181">
    <property type="entry name" value="TPR_8"/>
    <property type="match status" value="2"/>
</dbReference>
<evidence type="ECO:0000256" key="1">
    <source>
        <dbReference type="ARBA" id="ARBA00022618"/>
    </source>
</evidence>
<feature type="compositionally biased region" description="Basic and acidic residues" evidence="8">
    <location>
        <begin position="472"/>
        <end position="497"/>
    </location>
</feature>
<dbReference type="PANTHER" id="PTHR12558">
    <property type="entry name" value="CELL DIVISION CYCLE 16,23,27"/>
    <property type="match status" value="1"/>
</dbReference>
<evidence type="ECO:0000256" key="5">
    <source>
        <dbReference type="ARBA" id="ARBA00022803"/>
    </source>
</evidence>
<proteinExistence type="predicted"/>
<dbReference type="GO" id="GO:0005680">
    <property type="term" value="C:anaphase-promoting complex"/>
    <property type="evidence" value="ECO:0007669"/>
    <property type="project" value="InterPro"/>
</dbReference>
<sequence>MTTKPAWTMPSGEARGVLREAIQACNERGLYFAARWAAEALNGLPAMDHEDSKDFDTRMPTTRSTKAVVAAVTSTTNSENYVSLYAEELGLDATTGQPTGMYTVEYDTYLMAKTFFDLKEYDRCASILEKCESNKSRFLRLYSKYLVGEKRREQDTREVLGPLDNGMAVNKEIEKIDMELAEGYQAGTLDAFCKYLYGIVLIKRQRKNLAVTVLTESVNQYPYNWSAWLDLGPCLPSLAAITKIKPALPVSFMTSYFLLHTTLEYVSHQQEEGVVWLEELMEAFPRSAFVKCERALVLYHARGNYYSMKGEHEKAVVYFKRALRFNRSYASAWTLLGHEYMEMKNAYAAVEAYRRAVGKITTSATLGRGMDWCYESLDQDLAAIKCYTRALLGPDQEKTALKKLPKLYKKIGEADAAAHYFRKSLEQFREEQSESDDKAEACLFLALYERGKGNLEDALEYAKEAMQCSSESHQEDANALTRDIRSAQDAARSDETD</sequence>
<dbReference type="Proteomes" id="UP000748756">
    <property type="component" value="Unassembled WGS sequence"/>
</dbReference>
<accession>A0A9P5VE39</accession>
<dbReference type="SUPFAM" id="SSF48452">
    <property type="entry name" value="TPR-like"/>
    <property type="match status" value="1"/>
</dbReference>
<evidence type="ECO:0000259" key="9">
    <source>
        <dbReference type="Pfam" id="PF04049"/>
    </source>
</evidence>
<evidence type="ECO:0000313" key="11">
    <source>
        <dbReference type="Proteomes" id="UP000748756"/>
    </source>
</evidence>
<dbReference type="Gene3D" id="1.25.40.10">
    <property type="entry name" value="Tetratricopeptide repeat domain"/>
    <property type="match status" value="3"/>
</dbReference>
<dbReference type="InterPro" id="IPR011990">
    <property type="entry name" value="TPR-like_helical_dom_sf"/>
</dbReference>
<evidence type="ECO:0000313" key="10">
    <source>
        <dbReference type="EMBL" id="KAF9154726.1"/>
    </source>
</evidence>
<keyword evidence="6" id="KW-0131">Cell cycle</keyword>
<evidence type="ECO:0000256" key="7">
    <source>
        <dbReference type="PROSITE-ProRule" id="PRU00339"/>
    </source>
</evidence>
<organism evidence="10 11">
    <name type="scientific">Linnemannia schmuckeri</name>
    <dbReference type="NCBI Taxonomy" id="64567"/>
    <lineage>
        <taxon>Eukaryota</taxon>
        <taxon>Fungi</taxon>
        <taxon>Fungi incertae sedis</taxon>
        <taxon>Mucoromycota</taxon>
        <taxon>Mortierellomycotina</taxon>
        <taxon>Mortierellomycetes</taxon>
        <taxon>Mortierellales</taxon>
        <taxon>Mortierellaceae</taxon>
        <taxon>Linnemannia</taxon>
    </lineage>
</organism>
<dbReference type="AlphaFoldDB" id="A0A9P5VE39"/>
<keyword evidence="5 7" id="KW-0802">TPR repeat</keyword>
<gene>
    <name evidence="10" type="primary">APC8</name>
    <name evidence="10" type="ORF">BG015_000108</name>
</gene>
<dbReference type="GO" id="GO:0031145">
    <property type="term" value="P:anaphase-promoting complex-dependent catabolic process"/>
    <property type="evidence" value="ECO:0007669"/>
    <property type="project" value="TreeGrafter"/>
</dbReference>
<evidence type="ECO:0000256" key="8">
    <source>
        <dbReference type="SAM" id="MobiDB-lite"/>
    </source>
</evidence>
<comment type="caution">
    <text evidence="10">The sequence shown here is derived from an EMBL/GenBank/DDBJ whole genome shotgun (WGS) entry which is preliminary data.</text>
</comment>
<dbReference type="InterPro" id="IPR007192">
    <property type="entry name" value="APC8"/>
</dbReference>
<keyword evidence="11" id="KW-1185">Reference proteome</keyword>
<protein>
    <submittedName>
        <fullName evidence="10">Anaphase-promoting complex component apc8</fullName>
    </submittedName>
</protein>
<name>A0A9P5VE39_9FUNG</name>
<evidence type="ECO:0000256" key="6">
    <source>
        <dbReference type="ARBA" id="ARBA00023306"/>
    </source>
</evidence>
<evidence type="ECO:0000256" key="3">
    <source>
        <dbReference type="ARBA" id="ARBA00022776"/>
    </source>
</evidence>
<dbReference type="OrthoDB" id="10262026at2759"/>
<dbReference type="PROSITE" id="PS50005">
    <property type="entry name" value="TPR"/>
    <property type="match status" value="2"/>
</dbReference>
<keyword evidence="1" id="KW-0132">Cell division</keyword>
<dbReference type="Pfam" id="PF04049">
    <property type="entry name" value="ANAPC8"/>
    <property type="match status" value="1"/>
</dbReference>
<dbReference type="SMART" id="SM00028">
    <property type="entry name" value="TPR"/>
    <property type="match status" value="4"/>
</dbReference>
<dbReference type="EMBL" id="JAAAUQ010000101">
    <property type="protein sequence ID" value="KAF9154726.1"/>
    <property type="molecule type" value="Genomic_DNA"/>
</dbReference>
<evidence type="ECO:0000256" key="2">
    <source>
        <dbReference type="ARBA" id="ARBA00022737"/>
    </source>
</evidence>
<dbReference type="PANTHER" id="PTHR12558:SF10">
    <property type="entry name" value="CELL DIVISION CYCLE PROTEIN 23 HOMOLOG"/>
    <property type="match status" value="1"/>
</dbReference>
<feature type="region of interest" description="Disordered" evidence="8">
    <location>
        <begin position="467"/>
        <end position="497"/>
    </location>
</feature>
<reference evidence="10" key="1">
    <citation type="journal article" date="2020" name="Fungal Divers.">
        <title>Resolving the Mortierellaceae phylogeny through synthesis of multi-gene phylogenetics and phylogenomics.</title>
        <authorList>
            <person name="Vandepol N."/>
            <person name="Liber J."/>
            <person name="Desiro A."/>
            <person name="Na H."/>
            <person name="Kennedy M."/>
            <person name="Barry K."/>
            <person name="Grigoriev I.V."/>
            <person name="Miller A.N."/>
            <person name="O'Donnell K."/>
            <person name="Stajich J.E."/>
            <person name="Bonito G."/>
        </authorList>
    </citation>
    <scope>NUCLEOTIDE SEQUENCE</scope>
    <source>
        <strain evidence="10">NRRL 6426</strain>
    </source>
</reference>
<feature type="domain" description="Cdc23" evidence="9">
    <location>
        <begin position="15"/>
        <end position="295"/>
    </location>
</feature>
<feature type="repeat" description="TPR" evidence="7">
    <location>
        <begin position="330"/>
        <end position="363"/>
    </location>
</feature>
<evidence type="ECO:0000256" key="4">
    <source>
        <dbReference type="ARBA" id="ARBA00022786"/>
    </source>
</evidence>
<feature type="repeat" description="TPR" evidence="7">
    <location>
        <begin position="296"/>
        <end position="329"/>
    </location>
</feature>
<dbReference type="GO" id="GO:0016567">
    <property type="term" value="P:protein ubiquitination"/>
    <property type="evidence" value="ECO:0007669"/>
    <property type="project" value="TreeGrafter"/>
</dbReference>
<keyword evidence="3" id="KW-0498">Mitosis</keyword>
<dbReference type="InterPro" id="IPR019734">
    <property type="entry name" value="TPR_rpt"/>
</dbReference>
<keyword evidence="2" id="KW-0677">Repeat</keyword>